<dbReference type="Proteomes" id="UP000186785">
    <property type="component" value="Unassembled WGS sequence"/>
</dbReference>
<protein>
    <recommendedName>
        <fullName evidence="3">beta-N-acetylhexosaminidase</fullName>
        <ecNumber evidence="3">3.2.1.52</ecNumber>
    </recommendedName>
</protein>
<evidence type="ECO:0000313" key="10">
    <source>
        <dbReference type="Proteomes" id="UP000186785"/>
    </source>
</evidence>
<dbReference type="InterPro" id="IPR029018">
    <property type="entry name" value="Hex-like_dom2"/>
</dbReference>
<keyword evidence="5" id="KW-0326">Glycosidase</keyword>
<dbReference type="PRINTS" id="PR00738">
    <property type="entry name" value="GLHYDRLASE20"/>
</dbReference>
<dbReference type="GO" id="GO:0030203">
    <property type="term" value="P:glycosaminoglycan metabolic process"/>
    <property type="evidence" value="ECO:0007669"/>
    <property type="project" value="TreeGrafter"/>
</dbReference>
<dbReference type="SUPFAM" id="SSF51445">
    <property type="entry name" value="(Trans)glycosidases"/>
    <property type="match status" value="1"/>
</dbReference>
<dbReference type="InterPro" id="IPR015882">
    <property type="entry name" value="HEX_bac_N"/>
</dbReference>
<evidence type="ECO:0000256" key="1">
    <source>
        <dbReference type="ARBA" id="ARBA00001231"/>
    </source>
</evidence>
<accession>A0A1Q5PMY0</accession>
<sequence>MTLLGDQTLVRADGTRVELQETSLLSSEGYRLEIEPQGIRVQIGGKSGAFYAGVTLAQLLQQGGRHVASQVITDEPSFEYRGFMLDVARSFVPLAEILALVDTIAVHKLNRLHLHLVDDQAWRFEMTNEGKACQDPIDYTMLHRRGGLGACASGDNPGFDDPQLAASEVVGDNLKFAGIPSGRTGYYTQAELRYLVDYAARRQIQVIPEFEFPGHNHVVLHALPELVGKGSSAAGTPGRPEAWDSWQVGHSYLDFDLPETWRFIEHLLSQAANVFGRSRIHLGGDEAHELLKNYGPQKYQQILQRVVASARVHGFEQVTLWQEAAGIYLQENDYLQFWTDQPSAGGRDAIKRAANQGSFKIINSDAHYVYLDQKLKRDELLGLNWACPDGLPVEQCYRFDPLATFGPELAERVIGFEAPLWSETVRSIRDIFHLVFPRLTALAEVGWSNPKDRDWQEFKARLGTDAGIWS</sequence>
<dbReference type="Pfam" id="PF02838">
    <property type="entry name" value="Glyco_hydro_20b"/>
    <property type="match status" value="1"/>
</dbReference>
<evidence type="ECO:0000259" key="7">
    <source>
        <dbReference type="Pfam" id="PF00728"/>
    </source>
</evidence>
<dbReference type="AlphaFoldDB" id="A0A1Q5PMY0"/>
<dbReference type="GO" id="GO:0016020">
    <property type="term" value="C:membrane"/>
    <property type="evidence" value="ECO:0007669"/>
    <property type="project" value="TreeGrafter"/>
</dbReference>
<dbReference type="STRING" id="1921764.BSR28_02890"/>
<keyword evidence="4" id="KW-0378">Hydrolase</keyword>
<feature type="domain" description="Beta-hexosaminidase bacterial type N-terminal" evidence="8">
    <location>
        <begin position="17"/>
        <end position="74"/>
    </location>
</feature>
<keyword evidence="10" id="KW-1185">Reference proteome</keyword>
<comment type="catalytic activity">
    <reaction evidence="1">
        <text>Hydrolysis of terminal non-reducing N-acetyl-D-hexosamine residues in N-acetyl-beta-D-hexosaminides.</text>
        <dbReference type="EC" id="3.2.1.52"/>
    </reaction>
</comment>
<reference evidence="9 10" key="1">
    <citation type="submission" date="2016-11" db="EMBL/GenBank/DDBJ databases">
        <title>Actinomyces gypaetusis sp. nov. isolated from the vulture Gypaetus barbatus in Qinghai Tibet Plateau China.</title>
        <authorList>
            <person name="Meng X."/>
        </authorList>
    </citation>
    <scope>NUCLEOTIDE SEQUENCE [LARGE SCALE GENOMIC DNA]</scope>
    <source>
        <strain evidence="9 10">VUL4_2</strain>
    </source>
</reference>
<dbReference type="Gene3D" id="3.20.20.80">
    <property type="entry name" value="Glycosidases"/>
    <property type="match status" value="1"/>
</dbReference>
<gene>
    <name evidence="9" type="ORF">BSR29_03315</name>
</gene>
<dbReference type="InterPro" id="IPR017853">
    <property type="entry name" value="GH"/>
</dbReference>
<evidence type="ECO:0000256" key="2">
    <source>
        <dbReference type="ARBA" id="ARBA00006285"/>
    </source>
</evidence>
<evidence type="ECO:0000256" key="5">
    <source>
        <dbReference type="ARBA" id="ARBA00023295"/>
    </source>
</evidence>
<dbReference type="SUPFAM" id="SSF55545">
    <property type="entry name" value="beta-N-acetylhexosaminidase-like domain"/>
    <property type="match status" value="1"/>
</dbReference>
<dbReference type="PANTHER" id="PTHR22600:SF57">
    <property type="entry name" value="BETA-N-ACETYLHEXOSAMINIDASE"/>
    <property type="match status" value="1"/>
</dbReference>
<evidence type="ECO:0000259" key="8">
    <source>
        <dbReference type="Pfam" id="PF02838"/>
    </source>
</evidence>
<organism evidence="9 10">
    <name type="scientific">Boudabousia liubingyangii</name>
    <dbReference type="NCBI Taxonomy" id="1921764"/>
    <lineage>
        <taxon>Bacteria</taxon>
        <taxon>Bacillati</taxon>
        <taxon>Actinomycetota</taxon>
        <taxon>Actinomycetes</taxon>
        <taxon>Actinomycetales</taxon>
        <taxon>Actinomycetaceae</taxon>
        <taxon>Boudabousia</taxon>
    </lineage>
</organism>
<name>A0A1Q5PMY0_9ACTO</name>
<dbReference type="EMBL" id="MQSV01000002">
    <property type="protein sequence ID" value="OKL48892.1"/>
    <property type="molecule type" value="Genomic_DNA"/>
</dbReference>
<dbReference type="Pfam" id="PF00728">
    <property type="entry name" value="Glyco_hydro_20"/>
    <property type="match status" value="1"/>
</dbReference>
<dbReference type="GO" id="GO:0004563">
    <property type="term" value="F:beta-N-acetylhexosaminidase activity"/>
    <property type="evidence" value="ECO:0007669"/>
    <property type="project" value="UniProtKB-EC"/>
</dbReference>
<evidence type="ECO:0000256" key="6">
    <source>
        <dbReference type="PIRSR" id="PIRSR625705-1"/>
    </source>
</evidence>
<evidence type="ECO:0000313" key="9">
    <source>
        <dbReference type="EMBL" id="OKL48892.1"/>
    </source>
</evidence>
<dbReference type="InterPro" id="IPR025705">
    <property type="entry name" value="Beta_hexosaminidase_sua/sub"/>
</dbReference>
<feature type="domain" description="Glycoside hydrolase family 20 catalytic" evidence="7">
    <location>
        <begin position="78"/>
        <end position="449"/>
    </location>
</feature>
<dbReference type="Gene3D" id="3.30.379.10">
    <property type="entry name" value="Chitobiase/beta-hexosaminidase domain 2-like"/>
    <property type="match status" value="1"/>
</dbReference>
<evidence type="ECO:0000256" key="3">
    <source>
        <dbReference type="ARBA" id="ARBA00012663"/>
    </source>
</evidence>
<dbReference type="EC" id="3.2.1.52" evidence="3"/>
<dbReference type="InterPro" id="IPR015883">
    <property type="entry name" value="Glyco_hydro_20_cat"/>
</dbReference>
<proteinExistence type="inferred from homology"/>
<feature type="active site" description="Proton donor" evidence="6">
    <location>
        <position position="286"/>
    </location>
</feature>
<evidence type="ECO:0000256" key="4">
    <source>
        <dbReference type="ARBA" id="ARBA00022801"/>
    </source>
</evidence>
<comment type="similarity">
    <text evidence="2">Belongs to the glycosyl hydrolase 20 family.</text>
</comment>
<comment type="caution">
    <text evidence="9">The sequence shown here is derived from an EMBL/GenBank/DDBJ whole genome shotgun (WGS) entry which is preliminary data.</text>
</comment>
<dbReference type="GO" id="GO:0005975">
    <property type="term" value="P:carbohydrate metabolic process"/>
    <property type="evidence" value="ECO:0007669"/>
    <property type="project" value="InterPro"/>
</dbReference>
<dbReference type="PANTHER" id="PTHR22600">
    <property type="entry name" value="BETA-HEXOSAMINIDASE"/>
    <property type="match status" value="1"/>
</dbReference>